<protein>
    <submittedName>
        <fullName evidence="2">Maleylpyruvate isomerase family mycothiol-dependent enzyme</fullName>
    </submittedName>
</protein>
<dbReference type="Proteomes" id="UP001385809">
    <property type="component" value="Unassembled WGS sequence"/>
</dbReference>
<gene>
    <name evidence="2" type="ORF">WCD74_24240</name>
</gene>
<reference evidence="2 3" key="1">
    <citation type="submission" date="2024-03" db="EMBL/GenBank/DDBJ databases">
        <title>Actinomycetospora sp. OC33-EN08, a novel actinomycete isolated from wild orchid (Aerides multiflora).</title>
        <authorList>
            <person name="Suriyachadkun C."/>
        </authorList>
    </citation>
    <scope>NUCLEOTIDE SEQUENCE [LARGE SCALE GENOMIC DNA]</scope>
    <source>
        <strain evidence="2 3">OC33-EN08</strain>
    </source>
</reference>
<dbReference type="InterPro" id="IPR034660">
    <property type="entry name" value="DinB/YfiT-like"/>
</dbReference>
<dbReference type="SUPFAM" id="SSF109854">
    <property type="entry name" value="DinB/YfiT-like putative metalloenzymes"/>
    <property type="match status" value="1"/>
</dbReference>
<name>A0ABU8MUA1_9PSEU</name>
<comment type="caution">
    <text evidence="2">The sequence shown here is derived from an EMBL/GenBank/DDBJ whole genome shotgun (WGS) entry which is preliminary data.</text>
</comment>
<evidence type="ECO:0000259" key="1">
    <source>
        <dbReference type="Pfam" id="PF11716"/>
    </source>
</evidence>
<dbReference type="Gene3D" id="1.20.120.450">
    <property type="entry name" value="dinb family like domain"/>
    <property type="match status" value="1"/>
</dbReference>
<dbReference type="InterPro" id="IPR017517">
    <property type="entry name" value="Maleyloyr_isom"/>
</dbReference>
<organism evidence="2 3">
    <name type="scientific">Actinomycetospora aurantiaca</name>
    <dbReference type="NCBI Taxonomy" id="3129233"/>
    <lineage>
        <taxon>Bacteria</taxon>
        <taxon>Bacillati</taxon>
        <taxon>Actinomycetota</taxon>
        <taxon>Actinomycetes</taxon>
        <taxon>Pseudonocardiales</taxon>
        <taxon>Pseudonocardiaceae</taxon>
        <taxon>Actinomycetospora</taxon>
    </lineage>
</organism>
<dbReference type="Pfam" id="PF11716">
    <property type="entry name" value="MDMPI_N"/>
    <property type="match status" value="1"/>
</dbReference>
<keyword evidence="2" id="KW-0413">Isomerase</keyword>
<dbReference type="RefSeq" id="WP_337697466.1">
    <property type="nucleotide sequence ID" value="NZ_JBBEGN010000017.1"/>
</dbReference>
<dbReference type="NCBIfam" id="TIGR03083">
    <property type="entry name" value="maleylpyruvate isomerase family mycothiol-dependent enzyme"/>
    <property type="match status" value="1"/>
</dbReference>
<feature type="domain" description="Mycothiol-dependent maleylpyruvate isomerase metal-binding" evidence="1">
    <location>
        <begin position="13"/>
        <end position="135"/>
    </location>
</feature>
<evidence type="ECO:0000313" key="3">
    <source>
        <dbReference type="Proteomes" id="UP001385809"/>
    </source>
</evidence>
<keyword evidence="3" id="KW-1185">Reference proteome</keyword>
<dbReference type="GO" id="GO:0016853">
    <property type="term" value="F:isomerase activity"/>
    <property type="evidence" value="ECO:0007669"/>
    <property type="project" value="UniProtKB-KW"/>
</dbReference>
<sequence>MLTDVQAREAVARCWGGALEVLETLPDDGWALPTRCAGWSVLDLARHGAWGTSMEADALRRAGAGEDGSGVGIEPDGGPSAVLAALRASVADLVAALDRPGVGEGSVTIPFGGIPAAFALQVFAMEAGVHADDLAAALGRDGELGADVVTATGVVLPAVFPVLAATAGQVTAEGTVVALQGPTLDLRFGVVDGAWAAVDLAPTATVRSDSDTALLRFALGRVGADDPALQVDEGARAFKTWFPGP</sequence>
<evidence type="ECO:0000313" key="2">
    <source>
        <dbReference type="EMBL" id="MEJ2870894.1"/>
    </source>
</evidence>
<dbReference type="InterPro" id="IPR024344">
    <property type="entry name" value="MDMPI_metal-binding"/>
</dbReference>
<dbReference type="EMBL" id="JBBEGN010000017">
    <property type="protein sequence ID" value="MEJ2870894.1"/>
    <property type="molecule type" value="Genomic_DNA"/>
</dbReference>
<accession>A0ABU8MUA1</accession>
<proteinExistence type="predicted"/>